<evidence type="ECO:0000256" key="1">
    <source>
        <dbReference type="ARBA" id="ARBA00023015"/>
    </source>
</evidence>
<dbReference type="Gene3D" id="1.10.260.40">
    <property type="entry name" value="lambda repressor-like DNA-binding domains"/>
    <property type="match status" value="1"/>
</dbReference>
<accession>A0A934TND8</accession>
<feature type="chain" id="PRO_5037366951" evidence="4">
    <location>
        <begin position="20"/>
        <end position="123"/>
    </location>
</feature>
<dbReference type="SUPFAM" id="SSF47413">
    <property type="entry name" value="lambda repressor-like DNA-binding domains"/>
    <property type="match status" value="1"/>
</dbReference>
<sequence length="123" mass="13187">MRKLTFALALLGVFAGRSAVPSKSKPLSEAQLRAYESKRDLAVELLDSVQQMKAGKTQVVSSPAIEARERTGLSQSQFAKLLGVSVRTIQGWEQGRKQPSGAARTLLAIARKNPKALLAVAGE</sequence>
<dbReference type="Pfam" id="PF01381">
    <property type="entry name" value="HTH_3"/>
    <property type="match status" value="1"/>
</dbReference>
<reference evidence="6" key="2">
    <citation type="submission" date="2021-01" db="EMBL/GenBank/DDBJ databases">
        <authorList>
            <person name="Kang M."/>
        </authorList>
    </citation>
    <scope>NUCLEOTIDE SEQUENCE</scope>
    <source>
        <strain evidence="6">KACC 17527</strain>
    </source>
</reference>
<keyword evidence="3" id="KW-0804">Transcription</keyword>
<dbReference type="InterPro" id="IPR052359">
    <property type="entry name" value="HTH-type_reg/antitoxin"/>
</dbReference>
<feature type="domain" description="HTH cro/C1-type" evidence="5">
    <location>
        <begin position="66"/>
        <end position="100"/>
    </location>
</feature>
<feature type="signal peptide" evidence="4">
    <location>
        <begin position="1"/>
        <end position="19"/>
    </location>
</feature>
<evidence type="ECO:0000313" key="7">
    <source>
        <dbReference type="Proteomes" id="UP000630528"/>
    </source>
</evidence>
<keyword evidence="1" id="KW-0805">Transcription regulation</keyword>
<dbReference type="InterPro" id="IPR001387">
    <property type="entry name" value="Cro/C1-type_HTH"/>
</dbReference>
<dbReference type="AlphaFoldDB" id="A0A934TND8"/>
<dbReference type="Proteomes" id="UP000630528">
    <property type="component" value="Unassembled WGS sequence"/>
</dbReference>
<name>A0A934TND8_9BURK</name>
<keyword evidence="2" id="KW-0238">DNA-binding</keyword>
<gene>
    <name evidence="6" type="ORF">JJB11_00345</name>
</gene>
<dbReference type="EMBL" id="JAEPWM010000001">
    <property type="protein sequence ID" value="MBK6004523.1"/>
    <property type="molecule type" value="Genomic_DNA"/>
</dbReference>
<dbReference type="GO" id="GO:0003677">
    <property type="term" value="F:DNA binding"/>
    <property type="evidence" value="ECO:0007669"/>
    <property type="project" value="UniProtKB-KW"/>
</dbReference>
<evidence type="ECO:0000313" key="6">
    <source>
        <dbReference type="EMBL" id="MBK6004523.1"/>
    </source>
</evidence>
<dbReference type="PROSITE" id="PS50943">
    <property type="entry name" value="HTH_CROC1"/>
    <property type="match status" value="1"/>
</dbReference>
<dbReference type="PANTHER" id="PTHR36511">
    <property type="entry name" value="MERR FAMILY BACTERIAL REGULATORY PROTEIN"/>
    <property type="match status" value="1"/>
</dbReference>
<organism evidence="6 7">
    <name type="scientific">Ramlibacter ginsenosidimutans</name>
    <dbReference type="NCBI Taxonomy" id="502333"/>
    <lineage>
        <taxon>Bacteria</taxon>
        <taxon>Pseudomonadati</taxon>
        <taxon>Pseudomonadota</taxon>
        <taxon>Betaproteobacteria</taxon>
        <taxon>Burkholderiales</taxon>
        <taxon>Comamonadaceae</taxon>
        <taxon>Ramlibacter</taxon>
    </lineage>
</organism>
<keyword evidence="4" id="KW-0732">Signal</keyword>
<protein>
    <submittedName>
        <fullName evidence="6">Helix-turn-helix domain-containing protein</fullName>
    </submittedName>
</protein>
<proteinExistence type="predicted"/>
<reference evidence="6" key="1">
    <citation type="journal article" date="2012" name="J. Microbiol. Biotechnol.">
        <title>Ramlibacter ginsenosidimutans sp. nov., with ginsenoside-converting activity.</title>
        <authorList>
            <person name="Wang L."/>
            <person name="An D.S."/>
            <person name="Kim S.G."/>
            <person name="Jin F.X."/>
            <person name="Kim S.C."/>
            <person name="Lee S.T."/>
            <person name="Im W.T."/>
        </authorList>
    </citation>
    <scope>NUCLEOTIDE SEQUENCE</scope>
    <source>
        <strain evidence="6">KACC 17527</strain>
    </source>
</reference>
<evidence type="ECO:0000256" key="3">
    <source>
        <dbReference type="ARBA" id="ARBA00023163"/>
    </source>
</evidence>
<evidence type="ECO:0000259" key="5">
    <source>
        <dbReference type="PROSITE" id="PS50943"/>
    </source>
</evidence>
<dbReference type="InterPro" id="IPR010982">
    <property type="entry name" value="Lambda_DNA-bd_dom_sf"/>
</dbReference>
<dbReference type="PANTHER" id="PTHR36511:SF3">
    <property type="entry name" value="ANTITOXIN HIGA-2"/>
    <property type="match status" value="1"/>
</dbReference>
<evidence type="ECO:0000256" key="2">
    <source>
        <dbReference type="ARBA" id="ARBA00023125"/>
    </source>
</evidence>
<evidence type="ECO:0000256" key="4">
    <source>
        <dbReference type="SAM" id="SignalP"/>
    </source>
</evidence>
<dbReference type="CDD" id="cd00093">
    <property type="entry name" value="HTH_XRE"/>
    <property type="match status" value="1"/>
</dbReference>
<dbReference type="SMART" id="SM00530">
    <property type="entry name" value="HTH_XRE"/>
    <property type="match status" value="1"/>
</dbReference>
<comment type="caution">
    <text evidence="6">The sequence shown here is derived from an EMBL/GenBank/DDBJ whole genome shotgun (WGS) entry which is preliminary data.</text>
</comment>
<keyword evidence="7" id="KW-1185">Reference proteome</keyword>